<evidence type="ECO:0000313" key="1">
    <source>
        <dbReference type="EMBL" id="KIU19999.1"/>
    </source>
</evidence>
<dbReference type="AlphaFoldDB" id="A0A0D1K4Q3"/>
<dbReference type="RefSeq" id="WP_043941978.1">
    <property type="nucleotide sequence ID" value="NZ_JWHT01000068.1"/>
</dbReference>
<organism evidence="1 2">
    <name type="scientific">Weissella cibaria</name>
    <dbReference type="NCBI Taxonomy" id="137591"/>
    <lineage>
        <taxon>Bacteria</taxon>
        <taxon>Bacillati</taxon>
        <taxon>Bacillota</taxon>
        <taxon>Bacilli</taxon>
        <taxon>Lactobacillales</taxon>
        <taxon>Lactobacillaceae</taxon>
        <taxon>Weissella</taxon>
    </lineage>
</organism>
<proteinExistence type="predicted"/>
<protein>
    <submittedName>
        <fullName evidence="1">Uncharacterized protein</fullName>
    </submittedName>
</protein>
<dbReference type="PATRIC" id="fig|137591.24.peg.2268"/>
<evidence type="ECO:0000313" key="2">
    <source>
        <dbReference type="Proteomes" id="UP000032289"/>
    </source>
</evidence>
<name>A0A0D1K4Q3_9LACO</name>
<sequence>MIEFILIVVAAVAFALFEVLRRRSHANFKQKKAVITAQSGYDPNDWYDDDTTKDVSVTHVRPSYRRVYQADNAVPEGVDLNTKGIVTINGHKFLGIVNELNHQARWVDLADAKTIDYDDLYGQGITWAEVMAQTK</sequence>
<reference evidence="1" key="1">
    <citation type="journal article" date="2015" name="Microbiology (Mosc.)">
        <title>Genomics of the Weissella cibaria species with an examination of its metabolic traits.</title>
        <authorList>
            <person name="Lynch K.M."/>
            <person name="Lucid A."/>
            <person name="Arendt E.K."/>
            <person name="Sleator R.D."/>
            <person name="Lucey B."/>
            <person name="Coffey A."/>
        </authorList>
    </citation>
    <scope>NUCLEOTIDE SEQUENCE [LARGE SCALE GENOMIC DNA]</scope>
    <source>
        <strain evidence="1">AB3b</strain>
    </source>
</reference>
<dbReference type="Proteomes" id="UP000032289">
    <property type="component" value="Unassembled WGS sequence"/>
</dbReference>
<gene>
    <name evidence="1" type="ORF">ab3b_02316</name>
</gene>
<comment type="caution">
    <text evidence="1">The sequence shown here is derived from an EMBL/GenBank/DDBJ whole genome shotgun (WGS) entry which is preliminary data.</text>
</comment>
<dbReference type="EMBL" id="JWHT01000068">
    <property type="protein sequence ID" value="KIU19999.1"/>
    <property type="molecule type" value="Genomic_DNA"/>
</dbReference>
<accession>A0A0D1K4Q3</accession>